<protein>
    <submittedName>
        <fullName evidence="2">Uncharacterized protein</fullName>
    </submittedName>
</protein>
<keyword evidence="1" id="KW-0472">Membrane</keyword>
<keyword evidence="1" id="KW-0812">Transmembrane</keyword>
<sequence length="111" mass="12358">MSGPARTLSRHVTADGRNSLKSHLFGARQEPIARTWAAKILKKETYPLIALMGGAVGLVGWFSMRHLTTSPDVQINKLQRSKTIRNNHKEGEAWVKSRDSLKNMASYGKAK</sequence>
<keyword evidence="1" id="KW-1133">Transmembrane helix</keyword>
<dbReference type="AlphaFoldDB" id="A0A7S3PSF2"/>
<dbReference type="EMBL" id="HBIN01026550">
    <property type="protein sequence ID" value="CAE0448935.1"/>
    <property type="molecule type" value="Transcribed_RNA"/>
</dbReference>
<evidence type="ECO:0000256" key="1">
    <source>
        <dbReference type="SAM" id="Phobius"/>
    </source>
</evidence>
<organism evidence="2">
    <name type="scientific">Aplanochytrium stocchinoi</name>
    <dbReference type="NCBI Taxonomy" id="215587"/>
    <lineage>
        <taxon>Eukaryota</taxon>
        <taxon>Sar</taxon>
        <taxon>Stramenopiles</taxon>
        <taxon>Bigyra</taxon>
        <taxon>Labyrinthulomycetes</taxon>
        <taxon>Thraustochytrida</taxon>
        <taxon>Thraustochytriidae</taxon>
        <taxon>Aplanochytrium</taxon>
    </lineage>
</organism>
<dbReference type="InterPro" id="IPR010530">
    <property type="entry name" value="B12D"/>
</dbReference>
<name>A0A7S3PSF2_9STRA</name>
<accession>A0A7S3PSF2</accession>
<feature type="transmembrane region" description="Helical" evidence="1">
    <location>
        <begin position="46"/>
        <end position="64"/>
    </location>
</feature>
<dbReference type="Pfam" id="PF06522">
    <property type="entry name" value="B12D"/>
    <property type="match status" value="1"/>
</dbReference>
<gene>
    <name evidence="2" type="ORF">ASTO00021_LOCUS18904</name>
</gene>
<reference evidence="2" key="1">
    <citation type="submission" date="2021-01" db="EMBL/GenBank/DDBJ databases">
        <authorList>
            <person name="Corre E."/>
            <person name="Pelletier E."/>
            <person name="Niang G."/>
            <person name="Scheremetjew M."/>
            <person name="Finn R."/>
            <person name="Kale V."/>
            <person name="Holt S."/>
            <person name="Cochrane G."/>
            <person name="Meng A."/>
            <person name="Brown T."/>
            <person name="Cohen L."/>
        </authorList>
    </citation>
    <scope>NUCLEOTIDE SEQUENCE</scope>
    <source>
        <strain evidence="2">GSBS06</strain>
    </source>
</reference>
<proteinExistence type="predicted"/>
<dbReference type="PANTHER" id="PTHR33417">
    <property type="entry name" value="G-BOX BINDING PROTEIN"/>
    <property type="match status" value="1"/>
</dbReference>
<evidence type="ECO:0000313" key="2">
    <source>
        <dbReference type="EMBL" id="CAE0448935.1"/>
    </source>
</evidence>